<sequence>MQLKSIDWNDKSYECYIDFLKSLSEEKYRQFSMKLVPGEENIIGIRIPELRKIASEISKGNWRDFIRVSEDNIRGYHEEIMIMGFVIGKLTDKNSDINEIILYIDKFLNYIKNWAVNDSFCSSLKITKKYKDDIITLINNNLESDNPWRMRFSIVMLMTYYIEEKNLEMIFNICEKYRHDEYYYKMAVAWLLSMCFVKFGEETMNYFKICTIDDFTYNKAIQKTRESRRVTKEDKDILKNIKRSIGR</sequence>
<name>A0A544QXA4_9FIRM</name>
<protein>
    <submittedName>
        <fullName evidence="1">DNA alkylation repair protein</fullName>
    </submittedName>
</protein>
<dbReference type="Proteomes" id="UP000317863">
    <property type="component" value="Unassembled WGS sequence"/>
</dbReference>
<dbReference type="SUPFAM" id="SSF48371">
    <property type="entry name" value="ARM repeat"/>
    <property type="match status" value="1"/>
</dbReference>
<reference evidence="1 2" key="1">
    <citation type="submission" date="2019-02" db="EMBL/GenBank/DDBJ databases">
        <title>Peptostreptococcaceae bacterium ZHW00191 nov., a new bacterium isolated from the human gut.</title>
        <authorList>
            <person name="Zhou H.-W."/>
            <person name="Chen X.-J."/>
        </authorList>
    </citation>
    <scope>NUCLEOTIDE SEQUENCE [LARGE SCALE GENOMIC DNA]</scope>
    <source>
        <strain evidence="1 2">ZHW00191</strain>
    </source>
</reference>
<organism evidence="1 2">
    <name type="scientific">Peptacetobacter hominis</name>
    <dbReference type="NCBI Taxonomy" id="2743610"/>
    <lineage>
        <taxon>Bacteria</taxon>
        <taxon>Bacillati</taxon>
        <taxon>Bacillota</taxon>
        <taxon>Clostridia</taxon>
        <taxon>Peptostreptococcales</taxon>
        <taxon>Peptostreptococcaceae</taxon>
        <taxon>Peptacetobacter</taxon>
    </lineage>
</organism>
<gene>
    <name evidence="1" type="ORF">EXD82_02775</name>
</gene>
<dbReference type="OrthoDB" id="9784740at2"/>
<dbReference type="CDD" id="cd06561">
    <property type="entry name" value="AlkD_like"/>
    <property type="match status" value="1"/>
</dbReference>
<accession>A0A544QXA4</accession>
<evidence type="ECO:0000313" key="1">
    <source>
        <dbReference type="EMBL" id="TQQ85333.1"/>
    </source>
</evidence>
<dbReference type="PANTHER" id="PTHR34070:SF1">
    <property type="entry name" value="DNA ALKYLATION REPAIR PROTEIN"/>
    <property type="match status" value="1"/>
</dbReference>
<proteinExistence type="predicted"/>
<dbReference type="InterPro" id="IPR016024">
    <property type="entry name" value="ARM-type_fold"/>
</dbReference>
<dbReference type="EMBL" id="SGJB01000003">
    <property type="protein sequence ID" value="TQQ85333.1"/>
    <property type="molecule type" value="Genomic_DNA"/>
</dbReference>
<evidence type="ECO:0000313" key="2">
    <source>
        <dbReference type="Proteomes" id="UP000317863"/>
    </source>
</evidence>
<dbReference type="AlphaFoldDB" id="A0A544QXA4"/>
<dbReference type="Pfam" id="PF08713">
    <property type="entry name" value="DNA_alkylation"/>
    <property type="match status" value="1"/>
</dbReference>
<dbReference type="Gene3D" id="1.25.10.90">
    <property type="match status" value="1"/>
</dbReference>
<comment type="caution">
    <text evidence="1">The sequence shown here is derived from an EMBL/GenBank/DDBJ whole genome shotgun (WGS) entry which is preliminary data.</text>
</comment>
<dbReference type="InterPro" id="IPR014825">
    <property type="entry name" value="DNA_alkylation"/>
</dbReference>
<dbReference type="PANTHER" id="PTHR34070">
    <property type="entry name" value="ARMADILLO-TYPE FOLD"/>
    <property type="match status" value="1"/>
</dbReference>
<keyword evidence="2" id="KW-1185">Reference proteome</keyword>